<protein>
    <submittedName>
        <fullName evidence="2">Uncharacterized protein</fullName>
    </submittedName>
</protein>
<dbReference type="Proteomes" id="UP001383192">
    <property type="component" value="Unassembled WGS sequence"/>
</dbReference>
<evidence type="ECO:0000256" key="1">
    <source>
        <dbReference type="SAM" id="MobiDB-lite"/>
    </source>
</evidence>
<feature type="compositionally biased region" description="Acidic residues" evidence="1">
    <location>
        <begin position="121"/>
        <end position="136"/>
    </location>
</feature>
<feature type="region of interest" description="Disordered" evidence="1">
    <location>
        <begin position="114"/>
        <end position="157"/>
    </location>
</feature>
<proteinExistence type="predicted"/>
<name>A0AAW0CBC5_9AGAR</name>
<evidence type="ECO:0000313" key="2">
    <source>
        <dbReference type="EMBL" id="KAK7036535.1"/>
    </source>
</evidence>
<reference evidence="2 3" key="1">
    <citation type="submission" date="2024-01" db="EMBL/GenBank/DDBJ databases">
        <title>A draft genome for a cacao thread blight-causing isolate of Paramarasmius palmivorus.</title>
        <authorList>
            <person name="Baruah I.K."/>
            <person name="Bukari Y."/>
            <person name="Amoako-Attah I."/>
            <person name="Meinhardt L.W."/>
            <person name="Bailey B.A."/>
            <person name="Cohen S.P."/>
        </authorList>
    </citation>
    <scope>NUCLEOTIDE SEQUENCE [LARGE SCALE GENOMIC DNA]</scope>
    <source>
        <strain evidence="2 3">GH-12</strain>
    </source>
</reference>
<comment type="caution">
    <text evidence="2">The sequence shown here is derived from an EMBL/GenBank/DDBJ whole genome shotgun (WGS) entry which is preliminary data.</text>
</comment>
<keyword evidence="3" id="KW-1185">Reference proteome</keyword>
<dbReference type="AlphaFoldDB" id="A0AAW0CBC5"/>
<dbReference type="EMBL" id="JAYKXP010000051">
    <property type="protein sequence ID" value="KAK7036535.1"/>
    <property type="molecule type" value="Genomic_DNA"/>
</dbReference>
<accession>A0AAW0CBC5</accession>
<gene>
    <name evidence="2" type="ORF">VNI00_011732</name>
</gene>
<feature type="region of interest" description="Disordered" evidence="1">
    <location>
        <begin position="16"/>
        <end position="53"/>
    </location>
</feature>
<feature type="compositionally biased region" description="Basic and acidic residues" evidence="1">
    <location>
        <begin position="33"/>
        <end position="53"/>
    </location>
</feature>
<feature type="compositionally biased region" description="Polar residues" evidence="1">
    <location>
        <begin position="140"/>
        <end position="157"/>
    </location>
</feature>
<evidence type="ECO:0000313" key="3">
    <source>
        <dbReference type="Proteomes" id="UP001383192"/>
    </source>
</evidence>
<sequence>MPVEHIVRNGKRLVRITEPGPPQLTPVTPEYLEECRRRDQEEKRERRRKEKNETYLERMLRQQRKAAWELSYYGEIARGQLEQGVSRDRLPKHLLQGLEHLEFVEEMSARTAECSSRLESMSEEDFLEDAESDLEISSDGGISNASPNITPGNTNVE</sequence>
<organism evidence="2 3">
    <name type="scientific">Paramarasmius palmivorus</name>
    <dbReference type="NCBI Taxonomy" id="297713"/>
    <lineage>
        <taxon>Eukaryota</taxon>
        <taxon>Fungi</taxon>
        <taxon>Dikarya</taxon>
        <taxon>Basidiomycota</taxon>
        <taxon>Agaricomycotina</taxon>
        <taxon>Agaricomycetes</taxon>
        <taxon>Agaricomycetidae</taxon>
        <taxon>Agaricales</taxon>
        <taxon>Marasmiineae</taxon>
        <taxon>Marasmiaceae</taxon>
        <taxon>Paramarasmius</taxon>
    </lineage>
</organism>